<reference evidence="1 2" key="2">
    <citation type="journal article" date="2022" name="Mol. Ecol. Resour.">
        <title>The genomes of chicory, endive, great burdock and yacon provide insights into Asteraceae paleo-polyploidization history and plant inulin production.</title>
        <authorList>
            <person name="Fan W."/>
            <person name="Wang S."/>
            <person name="Wang H."/>
            <person name="Wang A."/>
            <person name="Jiang F."/>
            <person name="Liu H."/>
            <person name="Zhao H."/>
            <person name="Xu D."/>
            <person name="Zhang Y."/>
        </authorList>
    </citation>
    <scope>NUCLEOTIDE SEQUENCE [LARGE SCALE GENOMIC DNA]</scope>
    <source>
        <strain evidence="2">cv. Punajuju</strain>
        <tissue evidence="1">Leaves</tissue>
    </source>
</reference>
<accession>A0ACB9GZV2</accession>
<sequence length="208" mass="23486">MTCGGDEGLRQESRIFYGDDGYFIVSLVKGLNTYPLNGEIKQFQISISRVPKQNASVPVAQFNGYPRGITRLYQDRCSTHSHSHGFLGDESFFLSLPEIPNLPGFPWCQLSPLWRSFKKGDPDSESFRKGMLANMNSWGIVYNSFEDLEGDYIDHMKKQIGHDRVWAVGPLLPYEHGQVVTIRRGGSSAVPPEEVLMWLDKKPDDSVV</sequence>
<evidence type="ECO:0000313" key="2">
    <source>
        <dbReference type="Proteomes" id="UP001055811"/>
    </source>
</evidence>
<gene>
    <name evidence="1" type="ORF">L2E82_01392</name>
</gene>
<protein>
    <submittedName>
        <fullName evidence="1">Uncharacterized protein</fullName>
    </submittedName>
</protein>
<keyword evidence="2" id="KW-1185">Reference proteome</keyword>
<reference evidence="2" key="1">
    <citation type="journal article" date="2022" name="Mol. Ecol. Resour.">
        <title>The genomes of chicory, endive, great burdock and yacon provide insights into Asteraceae palaeo-polyploidization history and plant inulin production.</title>
        <authorList>
            <person name="Fan W."/>
            <person name="Wang S."/>
            <person name="Wang H."/>
            <person name="Wang A."/>
            <person name="Jiang F."/>
            <person name="Liu H."/>
            <person name="Zhao H."/>
            <person name="Xu D."/>
            <person name="Zhang Y."/>
        </authorList>
    </citation>
    <scope>NUCLEOTIDE SEQUENCE [LARGE SCALE GENOMIC DNA]</scope>
    <source>
        <strain evidence="2">cv. Punajuju</strain>
    </source>
</reference>
<proteinExistence type="predicted"/>
<evidence type="ECO:0000313" key="1">
    <source>
        <dbReference type="EMBL" id="KAI3788620.1"/>
    </source>
</evidence>
<dbReference type="EMBL" id="CM042009">
    <property type="protein sequence ID" value="KAI3788620.1"/>
    <property type="molecule type" value="Genomic_DNA"/>
</dbReference>
<comment type="caution">
    <text evidence="1">The sequence shown here is derived from an EMBL/GenBank/DDBJ whole genome shotgun (WGS) entry which is preliminary data.</text>
</comment>
<dbReference type="Proteomes" id="UP001055811">
    <property type="component" value="Linkage Group LG01"/>
</dbReference>
<name>A0ACB9GZV2_CICIN</name>
<organism evidence="1 2">
    <name type="scientific">Cichorium intybus</name>
    <name type="common">Chicory</name>
    <dbReference type="NCBI Taxonomy" id="13427"/>
    <lineage>
        <taxon>Eukaryota</taxon>
        <taxon>Viridiplantae</taxon>
        <taxon>Streptophyta</taxon>
        <taxon>Embryophyta</taxon>
        <taxon>Tracheophyta</taxon>
        <taxon>Spermatophyta</taxon>
        <taxon>Magnoliopsida</taxon>
        <taxon>eudicotyledons</taxon>
        <taxon>Gunneridae</taxon>
        <taxon>Pentapetalae</taxon>
        <taxon>asterids</taxon>
        <taxon>campanulids</taxon>
        <taxon>Asterales</taxon>
        <taxon>Asteraceae</taxon>
        <taxon>Cichorioideae</taxon>
        <taxon>Cichorieae</taxon>
        <taxon>Cichoriinae</taxon>
        <taxon>Cichorium</taxon>
    </lineage>
</organism>